<sequence length="80" mass="9012">MSNHIVAMLGLVWGHTISYIHLATQLLQQDPTLVITLVQHSSMVAQMEAELSTCVYDTARLQIVRVGEKEYVSSFQFYLG</sequence>
<gene>
    <name evidence="2" type="ORF">DFH07DRAFT_971157</name>
</gene>
<feature type="signal peptide" evidence="1">
    <location>
        <begin position="1"/>
        <end position="18"/>
    </location>
</feature>
<evidence type="ECO:0000313" key="3">
    <source>
        <dbReference type="Proteomes" id="UP001215280"/>
    </source>
</evidence>
<dbReference type="EMBL" id="JARJLG010000236">
    <property type="protein sequence ID" value="KAJ7724602.1"/>
    <property type="molecule type" value="Genomic_DNA"/>
</dbReference>
<evidence type="ECO:0000313" key="2">
    <source>
        <dbReference type="EMBL" id="KAJ7724602.1"/>
    </source>
</evidence>
<proteinExistence type="predicted"/>
<accession>A0AAD7MN82</accession>
<feature type="chain" id="PRO_5041903327" evidence="1">
    <location>
        <begin position="19"/>
        <end position="80"/>
    </location>
</feature>
<protein>
    <submittedName>
        <fullName evidence="2">Uncharacterized protein</fullName>
    </submittedName>
</protein>
<comment type="caution">
    <text evidence="2">The sequence shown here is derived from an EMBL/GenBank/DDBJ whole genome shotgun (WGS) entry which is preliminary data.</text>
</comment>
<keyword evidence="1" id="KW-0732">Signal</keyword>
<organism evidence="2 3">
    <name type="scientific">Mycena maculata</name>
    <dbReference type="NCBI Taxonomy" id="230809"/>
    <lineage>
        <taxon>Eukaryota</taxon>
        <taxon>Fungi</taxon>
        <taxon>Dikarya</taxon>
        <taxon>Basidiomycota</taxon>
        <taxon>Agaricomycotina</taxon>
        <taxon>Agaricomycetes</taxon>
        <taxon>Agaricomycetidae</taxon>
        <taxon>Agaricales</taxon>
        <taxon>Marasmiineae</taxon>
        <taxon>Mycenaceae</taxon>
        <taxon>Mycena</taxon>
    </lineage>
</organism>
<evidence type="ECO:0000256" key="1">
    <source>
        <dbReference type="SAM" id="SignalP"/>
    </source>
</evidence>
<keyword evidence="3" id="KW-1185">Reference proteome</keyword>
<name>A0AAD7MN82_9AGAR</name>
<dbReference type="AlphaFoldDB" id="A0AAD7MN82"/>
<reference evidence="2" key="1">
    <citation type="submission" date="2023-03" db="EMBL/GenBank/DDBJ databases">
        <title>Massive genome expansion in bonnet fungi (Mycena s.s.) driven by repeated elements and novel gene families across ecological guilds.</title>
        <authorList>
            <consortium name="Lawrence Berkeley National Laboratory"/>
            <person name="Harder C.B."/>
            <person name="Miyauchi S."/>
            <person name="Viragh M."/>
            <person name="Kuo A."/>
            <person name="Thoen E."/>
            <person name="Andreopoulos B."/>
            <person name="Lu D."/>
            <person name="Skrede I."/>
            <person name="Drula E."/>
            <person name="Henrissat B."/>
            <person name="Morin E."/>
            <person name="Kohler A."/>
            <person name="Barry K."/>
            <person name="LaButti K."/>
            <person name="Morin E."/>
            <person name="Salamov A."/>
            <person name="Lipzen A."/>
            <person name="Mereny Z."/>
            <person name="Hegedus B."/>
            <person name="Baldrian P."/>
            <person name="Stursova M."/>
            <person name="Weitz H."/>
            <person name="Taylor A."/>
            <person name="Grigoriev I.V."/>
            <person name="Nagy L.G."/>
            <person name="Martin F."/>
            <person name="Kauserud H."/>
        </authorList>
    </citation>
    <scope>NUCLEOTIDE SEQUENCE</scope>
    <source>
        <strain evidence="2">CBHHK188m</strain>
    </source>
</reference>
<dbReference type="Proteomes" id="UP001215280">
    <property type="component" value="Unassembled WGS sequence"/>
</dbReference>